<gene>
    <name evidence="3" type="ORF">P7D69_15245</name>
    <name evidence="2" type="ORF">P7D78_00375</name>
</gene>
<dbReference type="InterPro" id="IPR007737">
    <property type="entry name" value="Mga_HTH"/>
</dbReference>
<sequence>MILLLDSLLAKEEWRKYQMLKLLERSPYFALTKKELMDRLEISNYVLKSTIEQLIQDIEKYGLSQEIILCLEDPFVQLQITGTASSETLLEKYVEESIGFTILLDAVLGKYKSLNELSEKRLISYPIVYNNFKLLNQYLSPYEIKIDKKFRLIGESEKNVRLFLTELFSRIYKCHYQVFTHTNEHRMLEKQERLEKSKLTVHQKINLTHYLYISNLRIQQQKYIEKETQDALLDEADIKREMADSFFRFVPDDYREAEVTAFLYYYYSRSEDLGSGLRLDKHTQIAKWSQNLLDKLVASFPKLRDHSDRNEFFLIRCRFLHFQLLETSSASETIQPEINIQYFQQNYPAALEFCRTYVKQLQKTDAELYKKKKQVLLQYLFLVLDSFPKEILVEPINVYVDFSFGSLYNQFITENLNFFHLVGAKIITDLASADILLTDSRALGDTYKKECVVWLSPPRPLDWANLGQKIIQKRNEKAK</sequence>
<evidence type="ECO:0000313" key="4">
    <source>
        <dbReference type="Proteomes" id="UP001249240"/>
    </source>
</evidence>
<organism evidence="2 4">
    <name type="scientific">Enterococcus raffinosus</name>
    <dbReference type="NCBI Taxonomy" id="71452"/>
    <lineage>
        <taxon>Bacteria</taxon>
        <taxon>Bacillati</taxon>
        <taxon>Bacillota</taxon>
        <taxon>Bacilli</taxon>
        <taxon>Lactobacillales</taxon>
        <taxon>Enterococcaceae</taxon>
        <taxon>Enterococcus</taxon>
    </lineage>
</organism>
<dbReference type="Proteomes" id="UP001254770">
    <property type="component" value="Unassembled WGS sequence"/>
</dbReference>
<dbReference type="Pfam" id="PF05043">
    <property type="entry name" value="Mga"/>
    <property type="match status" value="1"/>
</dbReference>
<evidence type="ECO:0000259" key="1">
    <source>
        <dbReference type="Pfam" id="PF05043"/>
    </source>
</evidence>
<proteinExistence type="predicted"/>
<dbReference type="AlphaFoldDB" id="A0AAP5NEY6"/>
<accession>A0AAP5NEY6</accession>
<dbReference type="GeneID" id="67041841"/>
<evidence type="ECO:0000313" key="2">
    <source>
        <dbReference type="EMBL" id="MDT2536564.1"/>
    </source>
</evidence>
<dbReference type="EMBL" id="JARPXL010000017">
    <property type="protein sequence ID" value="MDT2545704.1"/>
    <property type="molecule type" value="Genomic_DNA"/>
</dbReference>
<protein>
    <submittedName>
        <fullName evidence="2">Helix-turn-helix domain-containing protein</fullName>
    </submittedName>
</protein>
<dbReference type="Proteomes" id="UP001249240">
    <property type="component" value="Unassembled WGS sequence"/>
</dbReference>
<comment type="caution">
    <text evidence="2">The sequence shown here is derived from an EMBL/GenBank/DDBJ whole genome shotgun (WGS) entry which is preliminary data.</text>
</comment>
<evidence type="ECO:0000313" key="3">
    <source>
        <dbReference type="EMBL" id="MDT2545704.1"/>
    </source>
</evidence>
<feature type="domain" description="Mga helix-turn-helix" evidence="1">
    <location>
        <begin position="84"/>
        <end position="168"/>
    </location>
</feature>
<dbReference type="RefSeq" id="WP_245001358.1">
    <property type="nucleotide sequence ID" value="NZ_BAAAXM010000059.1"/>
</dbReference>
<name>A0AAP5NEY6_9ENTE</name>
<reference evidence="2" key="1">
    <citation type="submission" date="2023-03" db="EMBL/GenBank/DDBJ databases">
        <authorList>
            <person name="Shen W."/>
            <person name="Cai J."/>
        </authorList>
    </citation>
    <scope>NUCLEOTIDE SEQUENCE</scope>
    <source>
        <strain evidence="2">B646-2</strain>
        <strain evidence="3">Y15</strain>
    </source>
</reference>
<dbReference type="EMBL" id="JARPXM010000001">
    <property type="protein sequence ID" value="MDT2536564.1"/>
    <property type="molecule type" value="Genomic_DNA"/>
</dbReference>